<dbReference type="Gene3D" id="2.50.20.10">
    <property type="entry name" value="Lipoprotein localisation LolA/LolB/LppX"/>
    <property type="match status" value="1"/>
</dbReference>
<dbReference type="InterPro" id="IPR029046">
    <property type="entry name" value="LolA/LolB/LppX"/>
</dbReference>
<keyword evidence="3" id="KW-1185">Reference proteome</keyword>
<organism evidence="2 3">
    <name type="scientific">Solidesulfovibrio aerotolerans</name>
    <dbReference type="NCBI Taxonomy" id="295255"/>
    <lineage>
        <taxon>Bacteria</taxon>
        <taxon>Pseudomonadati</taxon>
        <taxon>Thermodesulfobacteriota</taxon>
        <taxon>Desulfovibrionia</taxon>
        <taxon>Desulfovibrionales</taxon>
        <taxon>Desulfovibrionaceae</taxon>
        <taxon>Solidesulfovibrio</taxon>
    </lineage>
</organism>
<dbReference type="CDD" id="cd16325">
    <property type="entry name" value="LolA"/>
    <property type="match status" value="1"/>
</dbReference>
<keyword evidence="1" id="KW-0732">Signal</keyword>
<dbReference type="Pfam" id="PF03548">
    <property type="entry name" value="LolA"/>
    <property type="match status" value="1"/>
</dbReference>
<dbReference type="OrthoDB" id="1027451at2"/>
<dbReference type="PANTHER" id="PTHR35869:SF1">
    <property type="entry name" value="OUTER-MEMBRANE LIPOPROTEIN CARRIER PROTEIN"/>
    <property type="match status" value="1"/>
</dbReference>
<proteinExistence type="predicted"/>
<evidence type="ECO:0000256" key="1">
    <source>
        <dbReference type="ARBA" id="ARBA00022729"/>
    </source>
</evidence>
<gene>
    <name evidence="2" type="ORF">GTA51_16930</name>
</gene>
<reference evidence="2 3" key="1">
    <citation type="submission" date="2020-01" db="EMBL/GenBank/DDBJ databases">
        <title>Genome sequence of Desulfovibrio aerotolerans DSM 16695(T).</title>
        <authorList>
            <person name="Karnachuk O."/>
            <person name="Avakyan M."/>
            <person name="Mardanov A."/>
            <person name="Kadnikov V."/>
            <person name="Ravin N."/>
        </authorList>
    </citation>
    <scope>NUCLEOTIDE SEQUENCE [LARGE SCALE GENOMIC DNA]</scope>
    <source>
        <strain evidence="2 3">DSM 16695</strain>
    </source>
</reference>
<protein>
    <recommendedName>
        <fullName evidence="4">Outer membrane lipoprotein carrier protein LolA</fullName>
    </recommendedName>
</protein>
<sequence>MTLILALALVDVPLLSLATVLTEDTLSRLTTKAGQVKSIQAEFTQEKRLSIFKQTLISKGRFVFQRPASLRWEYQDPVHSGFIVHEESGIRWNALTGETRDFSLQNDPIMRLVSGQILLWTTLNLQALSRTYHIDIESISPAILHFTPLTAGPGPIVGMRITFTPDDMAIATIEMMETQGDTTTIRFHNTQLNDEIPALVFTRQ</sequence>
<comment type="caution">
    <text evidence="2">The sequence shown here is derived from an EMBL/GenBank/DDBJ whole genome shotgun (WGS) entry which is preliminary data.</text>
</comment>
<evidence type="ECO:0000313" key="3">
    <source>
        <dbReference type="Proteomes" id="UP000482487"/>
    </source>
</evidence>
<dbReference type="PANTHER" id="PTHR35869">
    <property type="entry name" value="OUTER-MEMBRANE LIPOPROTEIN CARRIER PROTEIN"/>
    <property type="match status" value="1"/>
</dbReference>
<dbReference type="Proteomes" id="UP000482487">
    <property type="component" value="Unassembled WGS sequence"/>
</dbReference>
<name>A0A7C9IVG1_9BACT</name>
<dbReference type="InterPro" id="IPR004564">
    <property type="entry name" value="OM_lipoprot_carrier_LolA-like"/>
</dbReference>
<dbReference type="AlphaFoldDB" id="A0A7C9IVG1"/>
<accession>A0A7C9IVG1</accession>
<evidence type="ECO:0000313" key="2">
    <source>
        <dbReference type="EMBL" id="MYL84800.1"/>
    </source>
</evidence>
<dbReference type="EMBL" id="WVUD01000043">
    <property type="protein sequence ID" value="MYL84800.1"/>
    <property type="molecule type" value="Genomic_DNA"/>
</dbReference>
<dbReference type="RefSeq" id="WP_160963155.1">
    <property type="nucleotide sequence ID" value="NZ_WVUD01000043.1"/>
</dbReference>
<evidence type="ECO:0008006" key="4">
    <source>
        <dbReference type="Google" id="ProtNLM"/>
    </source>
</evidence>
<dbReference type="SUPFAM" id="SSF89392">
    <property type="entry name" value="Prokaryotic lipoproteins and lipoprotein localization factors"/>
    <property type="match status" value="1"/>
</dbReference>